<feature type="region of interest" description="Disordered" evidence="6">
    <location>
        <begin position="1"/>
        <end position="24"/>
    </location>
</feature>
<feature type="transmembrane region" description="Helical" evidence="7">
    <location>
        <begin position="369"/>
        <end position="392"/>
    </location>
</feature>
<comment type="subcellular location">
    <subcellularLocation>
        <location evidence="1">Cell membrane</location>
        <topology evidence="1">Multi-pass membrane protein</topology>
    </subcellularLocation>
</comment>
<evidence type="ECO:0000256" key="4">
    <source>
        <dbReference type="ARBA" id="ARBA00022989"/>
    </source>
</evidence>
<feature type="transmembrane region" description="Helical" evidence="7">
    <location>
        <begin position="142"/>
        <end position="160"/>
    </location>
</feature>
<feature type="transmembrane region" description="Helical" evidence="7">
    <location>
        <begin position="329"/>
        <end position="357"/>
    </location>
</feature>
<dbReference type="AlphaFoldDB" id="A0A7J5AZN1"/>
<evidence type="ECO:0000256" key="3">
    <source>
        <dbReference type="ARBA" id="ARBA00022692"/>
    </source>
</evidence>
<keyword evidence="5 7" id="KW-0472">Membrane</keyword>
<feature type="transmembrane region" description="Helical" evidence="7">
    <location>
        <begin position="116"/>
        <end position="135"/>
    </location>
</feature>
<gene>
    <name evidence="8" type="ORF">F8O03_12190</name>
</gene>
<evidence type="ECO:0000313" key="8">
    <source>
        <dbReference type="EMBL" id="KAB1637057.1"/>
    </source>
</evidence>
<feature type="transmembrane region" description="Helical" evidence="7">
    <location>
        <begin position="196"/>
        <end position="214"/>
    </location>
</feature>
<dbReference type="Proteomes" id="UP000490386">
    <property type="component" value="Unassembled WGS sequence"/>
</dbReference>
<comment type="caution">
    <text evidence="8">The sequence shown here is derived from an EMBL/GenBank/DDBJ whole genome shotgun (WGS) entry which is preliminary data.</text>
</comment>
<feature type="region of interest" description="Disordered" evidence="6">
    <location>
        <begin position="414"/>
        <end position="441"/>
    </location>
</feature>
<feature type="transmembrane region" description="Helical" evidence="7">
    <location>
        <begin position="73"/>
        <end position="96"/>
    </location>
</feature>
<dbReference type="Pfam" id="PF02653">
    <property type="entry name" value="BPD_transp_2"/>
    <property type="match status" value="1"/>
</dbReference>
<reference evidence="8 9" key="1">
    <citation type="submission" date="2019-09" db="EMBL/GenBank/DDBJ databases">
        <title>Phylogeny of genus Pseudoclavibacter and closely related genus.</title>
        <authorList>
            <person name="Li Y."/>
        </authorList>
    </citation>
    <scope>NUCLEOTIDE SEQUENCE [LARGE SCALE GENOMIC DNA]</scope>
    <source>
        <strain evidence="8 9">THG-MD12</strain>
    </source>
</reference>
<evidence type="ECO:0000256" key="1">
    <source>
        <dbReference type="ARBA" id="ARBA00004651"/>
    </source>
</evidence>
<sequence length="441" mass="45814">MSQLQNVTAETPPPPGTQVPVTASEQSPWHGLWRDILGGGPLRSILAIVLALLIGSLLVVFTSDDVLETTGYFFSRPMDLFTAAGGVIGGAFRALWEGAIYSPRNGFVPLTNTLMWATPLITAGLGVAFAFRAGLFNIGGQGQILIAALFTGFVGASLQLPFVVHVLVAAFAGIVGGSIWAGIAGWLKAQTGAHEVIVTIMLNWIAFWGLTYLLKTPAFQAEGAGGNAKAKPIVESAQLPDLVGAADWGFILAIIAAFVYWWIMERTTIGFKVRAVGLNPSAARTAGINVAFITFLTMAIAGAFIGLAGATQVLGRATAGYDPGVHAGIGFDAITVALLGAGHPVGIILAGLLFGALKAGSFPMQVVEGIPIDIVAVIQGLIVLFIAAPPLIRAIFRLPKPSGIRLLDRIRAAREGQDDGPSSTKDGTGKGSNGKKNEVNA</sequence>
<evidence type="ECO:0000256" key="7">
    <source>
        <dbReference type="SAM" id="Phobius"/>
    </source>
</evidence>
<keyword evidence="2" id="KW-1003">Cell membrane</keyword>
<feature type="transmembrane region" description="Helical" evidence="7">
    <location>
        <begin position="42"/>
        <end position="61"/>
    </location>
</feature>
<dbReference type="EMBL" id="WBJX01000004">
    <property type="protein sequence ID" value="KAB1637057.1"/>
    <property type="molecule type" value="Genomic_DNA"/>
</dbReference>
<organism evidence="8 9">
    <name type="scientific">Pseudoclavibacter terrae</name>
    <dbReference type="NCBI Taxonomy" id="1530195"/>
    <lineage>
        <taxon>Bacteria</taxon>
        <taxon>Bacillati</taxon>
        <taxon>Actinomycetota</taxon>
        <taxon>Actinomycetes</taxon>
        <taxon>Micrococcales</taxon>
        <taxon>Microbacteriaceae</taxon>
        <taxon>Pseudoclavibacter</taxon>
    </lineage>
</organism>
<dbReference type="PANTHER" id="PTHR47089:SF1">
    <property type="entry name" value="GUANOSINE ABC TRANSPORTER PERMEASE PROTEIN NUPP"/>
    <property type="match status" value="1"/>
</dbReference>
<evidence type="ECO:0000256" key="2">
    <source>
        <dbReference type="ARBA" id="ARBA00022475"/>
    </source>
</evidence>
<accession>A0A7J5AZN1</accession>
<evidence type="ECO:0000313" key="9">
    <source>
        <dbReference type="Proteomes" id="UP000490386"/>
    </source>
</evidence>
<dbReference type="InterPro" id="IPR001851">
    <property type="entry name" value="ABC_transp_permease"/>
</dbReference>
<keyword evidence="9" id="KW-1185">Reference proteome</keyword>
<dbReference type="GO" id="GO:0022857">
    <property type="term" value="F:transmembrane transporter activity"/>
    <property type="evidence" value="ECO:0007669"/>
    <property type="project" value="InterPro"/>
</dbReference>
<name>A0A7J5AZN1_9MICO</name>
<dbReference type="PANTHER" id="PTHR47089">
    <property type="entry name" value="ABC TRANSPORTER, PERMEASE PROTEIN"/>
    <property type="match status" value="1"/>
</dbReference>
<evidence type="ECO:0000256" key="6">
    <source>
        <dbReference type="SAM" id="MobiDB-lite"/>
    </source>
</evidence>
<evidence type="ECO:0000256" key="5">
    <source>
        <dbReference type="ARBA" id="ARBA00023136"/>
    </source>
</evidence>
<feature type="transmembrane region" description="Helical" evidence="7">
    <location>
        <begin position="285"/>
        <end position="309"/>
    </location>
</feature>
<proteinExistence type="predicted"/>
<feature type="transmembrane region" description="Helical" evidence="7">
    <location>
        <begin position="166"/>
        <end position="187"/>
    </location>
</feature>
<feature type="transmembrane region" description="Helical" evidence="7">
    <location>
        <begin position="245"/>
        <end position="264"/>
    </location>
</feature>
<keyword evidence="4 7" id="KW-1133">Transmembrane helix</keyword>
<protein>
    <submittedName>
        <fullName evidence="8">ABC transporter permease</fullName>
    </submittedName>
</protein>
<dbReference type="OrthoDB" id="45037at2"/>
<dbReference type="RefSeq" id="WP_151424104.1">
    <property type="nucleotide sequence ID" value="NZ_WBJX01000004.1"/>
</dbReference>
<dbReference type="CDD" id="cd06580">
    <property type="entry name" value="TM_PBP1_transp_TpRbsC_like"/>
    <property type="match status" value="1"/>
</dbReference>
<dbReference type="GO" id="GO:0005886">
    <property type="term" value="C:plasma membrane"/>
    <property type="evidence" value="ECO:0007669"/>
    <property type="project" value="UniProtKB-SubCell"/>
</dbReference>
<keyword evidence="3 7" id="KW-0812">Transmembrane</keyword>